<dbReference type="Pfam" id="PF09827">
    <property type="entry name" value="CRISPR_Cas2"/>
    <property type="match status" value="1"/>
</dbReference>
<dbReference type="CDD" id="cd09725">
    <property type="entry name" value="Cas2_I_II_III"/>
    <property type="match status" value="1"/>
</dbReference>
<accession>N6X4F7</accession>
<evidence type="ECO:0000256" key="5">
    <source>
        <dbReference type="ARBA" id="ARBA00022759"/>
    </source>
</evidence>
<evidence type="ECO:0000256" key="3">
    <source>
        <dbReference type="ARBA" id="ARBA00022722"/>
    </source>
</evidence>
<dbReference type="GO" id="GO:0046872">
    <property type="term" value="F:metal ion binding"/>
    <property type="evidence" value="ECO:0007669"/>
    <property type="project" value="UniProtKB-UniRule"/>
</dbReference>
<dbReference type="PANTHER" id="PTHR34405">
    <property type="entry name" value="CRISPR-ASSOCIATED ENDORIBONUCLEASE CAS2"/>
    <property type="match status" value="1"/>
</dbReference>
<evidence type="ECO:0000256" key="9">
    <source>
        <dbReference type="HAMAP-Rule" id="MF_01471"/>
    </source>
</evidence>
<dbReference type="GO" id="GO:0043571">
    <property type="term" value="P:maintenance of CRISPR repeat elements"/>
    <property type="evidence" value="ECO:0007669"/>
    <property type="project" value="UniProtKB-UniRule"/>
</dbReference>
<reference evidence="11 12" key="1">
    <citation type="submission" date="2013-03" db="EMBL/GenBank/DDBJ databases">
        <title>Reference genome for the Human Microbiome Project.</title>
        <authorList>
            <person name="Aqrawi P."/>
            <person name="Ayvaz T."/>
            <person name="Bess C."/>
            <person name="Blankenburg K."/>
            <person name="Coyle M."/>
            <person name="Deng J."/>
            <person name="Forbes L."/>
            <person name="Fowler G."/>
            <person name="Francisco L."/>
            <person name="Fu Q."/>
            <person name="Gibbs R."/>
            <person name="Gross S."/>
            <person name="Gubbala S."/>
            <person name="Hale W."/>
            <person name="Hemphill L."/>
            <person name="Highlander S."/>
            <person name="Hirani K."/>
            <person name="Jackson L."/>
            <person name="Jakkamsetti A."/>
            <person name="Javaid M."/>
            <person name="Jayaseelan J.C."/>
            <person name="Jiang H."/>
            <person name="Joshi V."/>
            <person name="Korchina V."/>
            <person name="Kovar C."/>
            <person name="Lara F."/>
            <person name="Lee S."/>
            <person name="Liu Y."/>
            <person name="Mata R."/>
            <person name="Mathew T."/>
            <person name="Munidasa M."/>
            <person name="Muzny D."/>
            <person name="Nazareth L."/>
            <person name="Ngo R."/>
            <person name="Nguyen L."/>
            <person name="Nguyen N."/>
            <person name="Okwuonu G."/>
            <person name="Ongeri F."/>
            <person name="Palculict T."/>
            <person name="Patil S."/>
            <person name="Petrosino J."/>
            <person name="Pham C."/>
            <person name="Pham P."/>
            <person name="Pu L.-L."/>
            <person name="Qin X."/>
            <person name="Qu J."/>
            <person name="Reid J."/>
            <person name="Ross M."/>
            <person name="Ruth R."/>
            <person name="Saada N."/>
            <person name="San Lucas F."/>
            <person name="Santibanez J."/>
            <person name="Shang Y."/>
            <person name="Simmons D."/>
            <person name="Song X.-Z."/>
            <person name="Tang L.-Y."/>
            <person name="Thornton R."/>
            <person name="Warren J."/>
            <person name="Weissenberger G."/>
            <person name="Wilczek-Boney K."/>
            <person name="Worley K."/>
            <person name="Youmans B."/>
            <person name="Zhang J."/>
            <person name="Zhang L."/>
            <person name="Zhao Z."/>
            <person name="Zhou C."/>
            <person name="Zhu D."/>
            <person name="Zhu Y."/>
        </authorList>
    </citation>
    <scope>NUCLEOTIDE SEQUENCE [LARGE SCALE GENOMIC DNA]</scope>
    <source>
        <strain evidence="11 12">F0333</strain>
    </source>
</reference>
<dbReference type="EC" id="3.1.-.-" evidence="9"/>
<evidence type="ECO:0000256" key="6">
    <source>
        <dbReference type="ARBA" id="ARBA00022801"/>
    </source>
</evidence>
<name>N6X4F7_9ACTO</name>
<dbReference type="Gene3D" id="3.30.70.240">
    <property type="match status" value="1"/>
</dbReference>
<comment type="cofactor">
    <cofactor evidence="1 9">
        <name>Mg(2+)</name>
        <dbReference type="ChEBI" id="CHEBI:18420"/>
    </cofactor>
</comment>
<dbReference type="GO" id="GO:0004521">
    <property type="term" value="F:RNA endonuclease activity"/>
    <property type="evidence" value="ECO:0007669"/>
    <property type="project" value="UniProtKB-UniRule"/>
</dbReference>
<dbReference type="AlphaFoldDB" id="N6X4F7"/>
<organism evidence="11 12">
    <name type="scientific">Schaalia cardiffensis F0333</name>
    <dbReference type="NCBI Taxonomy" id="888050"/>
    <lineage>
        <taxon>Bacteria</taxon>
        <taxon>Bacillati</taxon>
        <taxon>Actinomycetota</taxon>
        <taxon>Actinomycetes</taxon>
        <taxon>Actinomycetales</taxon>
        <taxon>Actinomycetaceae</taxon>
        <taxon>Schaalia</taxon>
    </lineage>
</organism>
<keyword evidence="3 9" id="KW-0540">Nuclease</keyword>
<keyword evidence="4 9" id="KW-0479">Metal-binding</keyword>
<evidence type="ECO:0000256" key="2">
    <source>
        <dbReference type="ARBA" id="ARBA00009959"/>
    </source>
</evidence>
<dbReference type="EMBL" id="AQHZ01000010">
    <property type="protein sequence ID" value="ENO18596.1"/>
    <property type="molecule type" value="Genomic_DNA"/>
</dbReference>
<comment type="caution">
    <text evidence="11">The sequence shown here is derived from an EMBL/GenBank/DDBJ whole genome shotgun (WGS) entry which is preliminary data.</text>
</comment>
<dbReference type="STRING" id="888050.HMPREF9004_0645"/>
<keyword evidence="12" id="KW-1185">Reference proteome</keyword>
<dbReference type="InterPro" id="IPR021127">
    <property type="entry name" value="CRISPR_associated_Cas2"/>
</dbReference>
<evidence type="ECO:0000313" key="11">
    <source>
        <dbReference type="EMBL" id="ENO18596.1"/>
    </source>
</evidence>
<dbReference type="PANTHER" id="PTHR34405:SF3">
    <property type="entry name" value="CRISPR-ASSOCIATED ENDORIBONUCLEASE CAS2 3"/>
    <property type="match status" value="1"/>
</dbReference>
<proteinExistence type="inferred from homology"/>
<evidence type="ECO:0000256" key="7">
    <source>
        <dbReference type="ARBA" id="ARBA00022842"/>
    </source>
</evidence>
<feature type="binding site" evidence="9">
    <location>
        <position position="10"/>
    </location>
    <ligand>
        <name>Mg(2+)</name>
        <dbReference type="ChEBI" id="CHEBI:18420"/>
        <note>catalytic</note>
    </ligand>
</feature>
<dbReference type="InterPro" id="IPR019199">
    <property type="entry name" value="Virulence_VapD/CRISPR_Cas2"/>
</dbReference>
<dbReference type="HOGENOM" id="CLU_161124_3_0_11"/>
<dbReference type="HAMAP" id="MF_01471">
    <property type="entry name" value="Cas2"/>
    <property type="match status" value="1"/>
</dbReference>
<evidence type="ECO:0000256" key="4">
    <source>
        <dbReference type="ARBA" id="ARBA00022723"/>
    </source>
</evidence>
<dbReference type="SUPFAM" id="SSF143430">
    <property type="entry name" value="TTP0101/SSO1404-like"/>
    <property type="match status" value="1"/>
</dbReference>
<dbReference type="NCBIfam" id="TIGR01573">
    <property type="entry name" value="cas2"/>
    <property type="match status" value="1"/>
</dbReference>
<comment type="function">
    <text evidence="9">CRISPR (clustered regularly interspaced short palindromic repeat), is an adaptive immune system that provides protection against mobile genetic elements (viruses, transposable elements and conjugative plasmids). CRISPR clusters contain sequences complementary to antecedent mobile elements and target invading nucleic acids. CRISPR clusters are transcribed and processed into CRISPR RNA (crRNA). Functions as a ssRNA-specific endoribonuclease. Involved in the integration of spacer DNA into the CRISPR cassette.</text>
</comment>
<dbReference type="GO" id="GO:0051607">
    <property type="term" value="P:defense response to virus"/>
    <property type="evidence" value="ECO:0007669"/>
    <property type="project" value="UniProtKB-UniRule"/>
</dbReference>
<dbReference type="PIRSF" id="PIRSF032582">
    <property type="entry name" value="Cas2"/>
    <property type="match status" value="1"/>
</dbReference>
<evidence type="ECO:0000256" key="10">
    <source>
        <dbReference type="PIRNR" id="PIRNR032582"/>
    </source>
</evidence>
<protein>
    <recommendedName>
        <fullName evidence="9">CRISPR-associated endoribonuclease Cas2</fullName>
        <ecNumber evidence="9">3.1.-.-</ecNumber>
    </recommendedName>
</protein>
<gene>
    <name evidence="9 11" type="primary">cas2</name>
    <name evidence="11" type="ORF">HMPREF9004_0645</name>
</gene>
<dbReference type="PATRIC" id="fig|888050.3.peg.615"/>
<keyword evidence="8 9" id="KW-0051">Antiviral defense</keyword>
<dbReference type="RefSeq" id="WP_005962374.1">
    <property type="nucleotide sequence ID" value="NZ_CP040505.1"/>
</dbReference>
<comment type="similarity">
    <text evidence="2 9 10">Belongs to the CRISPR-associated endoribonuclease Cas2 protein family.</text>
</comment>
<keyword evidence="5 9" id="KW-0255">Endonuclease</keyword>
<keyword evidence="7 9" id="KW-0460">Magnesium</keyword>
<keyword evidence="6 9" id="KW-0378">Hydrolase</keyword>
<comment type="subunit">
    <text evidence="9">Homodimer, forms a heterotetramer with a Cas1 homodimer.</text>
</comment>
<dbReference type="Proteomes" id="UP000013015">
    <property type="component" value="Unassembled WGS sequence"/>
</dbReference>
<evidence type="ECO:0000313" key="12">
    <source>
        <dbReference type="Proteomes" id="UP000013015"/>
    </source>
</evidence>
<sequence length="95" mass="10644">MAMTYIVAYDIAANGRRNRVAHTLQSWGYRIQESVFQLRLEAADLDLVRQKLESIIDSMDDVVHIYPVCTGCAARAEILGTAVALDDVGLYRGLW</sequence>
<evidence type="ECO:0000256" key="1">
    <source>
        <dbReference type="ARBA" id="ARBA00001946"/>
    </source>
</evidence>
<dbReference type="GO" id="GO:0016787">
    <property type="term" value="F:hydrolase activity"/>
    <property type="evidence" value="ECO:0007669"/>
    <property type="project" value="UniProtKB-KW"/>
</dbReference>
<dbReference type="eggNOG" id="COG1343">
    <property type="taxonomic scope" value="Bacteria"/>
</dbReference>
<evidence type="ECO:0000256" key="8">
    <source>
        <dbReference type="ARBA" id="ARBA00023118"/>
    </source>
</evidence>